<keyword evidence="2" id="KW-1185">Reference proteome</keyword>
<dbReference type="Proteomes" id="UP000008237">
    <property type="component" value="Unassembled WGS sequence"/>
</dbReference>
<proteinExistence type="predicted"/>
<evidence type="ECO:0000313" key="1">
    <source>
        <dbReference type="EMBL" id="EFN80248.1"/>
    </source>
</evidence>
<dbReference type="EMBL" id="GL450903">
    <property type="protein sequence ID" value="EFN80248.1"/>
    <property type="molecule type" value="Genomic_DNA"/>
</dbReference>
<sequence length="170" mass="18915">MIVDSGLARPLRVVNPNQETRAALVTKTFTSAKVKRPPSFRTACLSGLNGLQSASVLRTVETHESFELLSCRRRLSCSWAISQGLADAWTESSEFSKKRSPEVLNGRSKVHSFHTEAIKFAPESWQRGDLKAKVDSHRKASTQQGVLVPPSAQQILYCIGSNLYYTRNLH</sequence>
<reference evidence="1 2" key="1">
    <citation type="journal article" date="2010" name="Science">
        <title>Genomic comparison of the ants Camponotus floridanus and Harpegnathos saltator.</title>
        <authorList>
            <person name="Bonasio R."/>
            <person name="Zhang G."/>
            <person name="Ye C."/>
            <person name="Mutti N.S."/>
            <person name="Fang X."/>
            <person name="Qin N."/>
            <person name="Donahue G."/>
            <person name="Yang P."/>
            <person name="Li Q."/>
            <person name="Li C."/>
            <person name="Zhang P."/>
            <person name="Huang Z."/>
            <person name="Berger S.L."/>
            <person name="Reinberg D."/>
            <person name="Wang J."/>
            <person name="Liebig J."/>
        </authorList>
    </citation>
    <scope>NUCLEOTIDE SEQUENCE [LARGE SCALE GENOMIC DNA]</scope>
    <source>
        <strain evidence="1 2">R22 G/1</strain>
    </source>
</reference>
<dbReference type="AlphaFoldDB" id="E2BVN3"/>
<name>E2BVN3_HARSA</name>
<organism evidence="2">
    <name type="scientific">Harpegnathos saltator</name>
    <name type="common">Jerdon's jumping ant</name>
    <dbReference type="NCBI Taxonomy" id="610380"/>
    <lineage>
        <taxon>Eukaryota</taxon>
        <taxon>Metazoa</taxon>
        <taxon>Ecdysozoa</taxon>
        <taxon>Arthropoda</taxon>
        <taxon>Hexapoda</taxon>
        <taxon>Insecta</taxon>
        <taxon>Pterygota</taxon>
        <taxon>Neoptera</taxon>
        <taxon>Endopterygota</taxon>
        <taxon>Hymenoptera</taxon>
        <taxon>Apocrita</taxon>
        <taxon>Aculeata</taxon>
        <taxon>Formicoidea</taxon>
        <taxon>Formicidae</taxon>
        <taxon>Ponerinae</taxon>
        <taxon>Ponerini</taxon>
        <taxon>Harpegnathos</taxon>
    </lineage>
</organism>
<accession>E2BVN3</accession>
<protein>
    <submittedName>
        <fullName evidence="1">Uncharacterized protein</fullName>
    </submittedName>
</protein>
<evidence type="ECO:0000313" key="2">
    <source>
        <dbReference type="Proteomes" id="UP000008237"/>
    </source>
</evidence>
<dbReference type="InParanoid" id="E2BVN3"/>
<gene>
    <name evidence="1" type="ORF">EAI_02949</name>
</gene>